<sequence>MENSNSPPTYLERNHIYLIFTSPDQERLQPPQDSSENFYYTFRLQRPDLEPGQICYTFRLPTFSLAEDAVAVVGCTPTVPFALLSPEDMELHTEEQNILISIEQEKERRARQLPFESETQIVTSEQQSAKDFLKAMANSSVPMTSDWTAFVTDIVARLYSKADLTQEQCDALNHFLIDVTVEHDWNTIITPLTTAITTFFTQMEDTSDSVVTHFRECVGPQASIDTFFLSLYRAALDSRGQPNERRFSMMLDRWINHLDIHPREHDTKATIVKELLHKLMLSDWNKQETIHETCQEEESDWEELSLEIEKKKTDALFDFILTHIQPHHDIKRRVDRISTTIMQTILTDQYASSVSLQSEDSLASQLKSLKEHFKEADKPNLDARLHLLKEVEKIRALRDRDDKELRNTLLDTLIDILIAPPSFNSSQFVLQSLFIFLRVPYHMSPDVLHIVCSLLTESNEQESDKAQLMFIVKKLAKHLLFTEGRPLSSRWDKVPFDSYQRKLARIACDLLTPIVDEQHKSVSERLQTVKQAISDVRDHLWFMRMMDSFYTLARNMNILVSPHSILKGLSERVERPALDLDDERRQVYSRNLRDAALSEWIQKATDTLLELIAAPETDCVTDNEDSTTKQMQLEERVVDTVRSSILSNVNGVINTFNETLKQSESSVSSSKWLAIVRSMMNAILFLIDAGMSRQEIMSRCGGLGELLNTVYDAHKTHLQRVADYQMNEGVHDDDENAADYVNDLTVLSNHFGTQKSTAKFTSQNRSVSDATPPDFDVEFLKTLEIPRTLQMNPESQHRVERMSIALFARNLLWFLEVEEDLPFDDKSFVEQFFTEFMQDWNPEDVVHRSFVDFMNATGLLSQRNFGLKREQFLDRLTNEEAALESGTCTLQQMRELPSLPSPMSPQKRSLTYTHPFEQLMTRQCGVCILLWASIELLLRAARNSASQQPGTEKTISCLNVTRASIFGPSPRWLTSTDAQTNRGLSFLWDGIMKSHKYSALWSVGESDHNRLMSSNTERILFEKTLNAAWDDMTAQAPVLSDCITETRPHANTNAVYSLMTKKTAIAIEKAKSRISFLPVSPFVKQILQSELISAIARLRFRDEYDMFREKQKAKKIEDLPKCMEVHHVCISFLLNFPTPIRVRTTVSSLLETKTRIVTSVPMLTFPNLSNRSVHGSTLPQTLSETKRGESDFYFADVLQKVRIGSSSGFDGLIVWRGIMTRSLWEGSFESSSATQLWSEDTKHNIACSLLVYLRDIESAIQVGGSQHADIDDCGHFGVGCSTLGKGIARINSAVSTTTLTIASDLALDELISLVSEKEAILTRSAGVLFRRGQNGRFSLNEGKLEARSIAFTTLEAEFSNSFFTMTSSGSLSINNCSFVGFKSTCTGSIVCGSVSDGQSFWIDGSSSFSSCSGGDGGCINVKVFGSGSIRLGGSFSKCSSTGKGGALNLDVSGKTELTQISFDSLEFSTSDANSALEGSNMFVTSSSLSELATSEPFKSLSPHAQTALFNATEKNSFIGFESKDVKGSLLYFWYPHTKTAGSVHRHSSGEDHPNCGLSALPCSSLRHSMKTMKDEKTVTLDSSMEISGVFESTASEWTLTQSASHTFSLTKNGQVKVPTNTNSKLTLLSLNIIIKEITDDRTSPLLEVVSGSIRFSSCSIGDSGTTVPLTLCSLEGGSVLFEGDTTIVNPSPSHHLLRVVSGELTINSSLTITHSLSPRSVSLIDMTGGTTTIEDSLASIISSHTPLTLSGTARLVLDSVTDVFSTDLPTVVDQNGGSVTISSCSFSGGSLTGSFATSSGSIKIIDTQFSQLRHKSSSNGNQKRALTLTVDDNERVVIGDENKAVGFVDCSSDGDGGAMQCTVNGGGELSIVNASFSDCSSSGVGGGLAVIASENVVGSSLTIRAKFSSCSCGDGAKGDWIHLTGCSFEHLIVLDNWEVSQSSLSSPEDNLLLFGVDLAEEPTSSYKDITLLYYLIGYKAATIFVGSEGRDAAGCGQYEWNCRSVEMGVSHLAGHKDLNLVVVSETILSDSAVFGKNNVEVVSESGIEQITVSSNGQLDNTKTTSSPVIRISTVLFTLGEKSDLPLIVSSCGHVSIVSCKFEWTNDLPRPLASITGGEFTLSNLTFERTNFSTIPFIVASSDTLVVSSVSLSDCTGDVLLSVSNTKSVKMSSCQLDGVLPKAEPNSESLCSWSTGLITLENCKAVRMDTVQFYEQSQGGLFISNSNVTLHSCLFEHNSAGSERFPSANRNIRCEANGSITIPSVGMSNVEELGSQWISADSCMLSGAGANVDSPLFIADLKNKSSSVFHVKNKTMDVSIIGTVLIPCGLRLGVFEWDPKNEKETGNMMELDLTQIETSKWEENTILLTINQTRDLFRLNSAMEWRGRLLFGPAGRSSEWIRIRESDATIRKSQASKNMPWILGIVGGVLLMLLAVIIVLVLVRRCKKEKAKDEKKPMLTEMDGIFDDLKVEDDQTWPGHVKASTDNILGLIEDTDGRLGLKHIDDTDKNDTAKRESNQSAEDDPVGMMVEAVRCEGEFESVYTCKSHTLYSRLHGKHQGQELDAQKTAVLIVKGLQNSLTDKARREAFLRLTPNWILLDEKDGVLLQMRELSKYGEQTEQGNTTANHFLESGPERQSSGVRWASPEVVAGQSEVNHEKASVFSLGLILWEMETGQVPLREIDGVNAQRQLATGSGLVMTNIEEWKKGLIEKCISLDPDSRPTLKEIEQTLITSGKILGTMEENKGMPPPVIAAQNAPDTTG</sequence>
<reference evidence="4 5" key="1">
    <citation type="journal article" date="2022" name="bioRxiv">
        <title>Genomics of Preaxostyla Flagellates Illuminates Evolutionary Transitions and the Path Towards Mitochondrial Loss.</title>
        <authorList>
            <person name="Novak L.V.F."/>
            <person name="Treitli S.C."/>
            <person name="Pyrih J."/>
            <person name="Halakuc P."/>
            <person name="Pipaliya S.V."/>
            <person name="Vacek V."/>
            <person name="Brzon O."/>
            <person name="Soukal P."/>
            <person name="Eme L."/>
            <person name="Dacks J.B."/>
            <person name="Karnkowska A."/>
            <person name="Elias M."/>
            <person name="Hampl V."/>
        </authorList>
    </citation>
    <scope>NUCLEOTIDE SEQUENCE [LARGE SCALE GENOMIC DNA]</scope>
    <source>
        <strain evidence="4">NAU3</strain>
        <tissue evidence="4">Gut</tissue>
    </source>
</reference>
<dbReference type="InterPro" id="IPR000719">
    <property type="entry name" value="Prot_kinase_dom"/>
</dbReference>
<evidence type="ECO:0000313" key="5">
    <source>
        <dbReference type="Proteomes" id="UP001281761"/>
    </source>
</evidence>
<dbReference type="InterPro" id="IPR001245">
    <property type="entry name" value="Ser-Thr/Tyr_kinase_cat_dom"/>
</dbReference>
<keyword evidence="2" id="KW-1133">Transmembrane helix</keyword>
<keyword evidence="2" id="KW-0812">Transmembrane</keyword>
<feature type="region of interest" description="Disordered" evidence="1">
    <location>
        <begin position="2502"/>
        <end position="2523"/>
    </location>
</feature>
<dbReference type="InterPro" id="IPR011009">
    <property type="entry name" value="Kinase-like_dom_sf"/>
</dbReference>
<dbReference type="EMBL" id="JARBJD010000139">
    <property type="protein sequence ID" value="KAK2950301.1"/>
    <property type="molecule type" value="Genomic_DNA"/>
</dbReference>
<keyword evidence="5" id="KW-1185">Reference proteome</keyword>
<feature type="transmembrane region" description="Helical" evidence="2">
    <location>
        <begin position="2420"/>
        <end position="2442"/>
    </location>
</feature>
<feature type="region of interest" description="Disordered" evidence="1">
    <location>
        <begin position="2616"/>
        <end position="2640"/>
    </location>
</feature>
<evidence type="ECO:0000256" key="2">
    <source>
        <dbReference type="SAM" id="Phobius"/>
    </source>
</evidence>
<dbReference type="SUPFAM" id="SSF56112">
    <property type="entry name" value="Protein kinase-like (PK-like)"/>
    <property type="match status" value="1"/>
</dbReference>
<name>A0ABQ9XCR7_9EUKA</name>
<comment type="caution">
    <text evidence="4">The sequence shown here is derived from an EMBL/GenBank/DDBJ whole genome shotgun (WGS) entry which is preliminary data.</text>
</comment>
<dbReference type="Gene3D" id="1.10.510.10">
    <property type="entry name" value="Transferase(Phosphotransferase) domain 1"/>
    <property type="match status" value="1"/>
</dbReference>
<dbReference type="Pfam" id="PF07714">
    <property type="entry name" value="PK_Tyr_Ser-Thr"/>
    <property type="match status" value="1"/>
</dbReference>
<organism evidence="4 5">
    <name type="scientific">Blattamonas nauphoetae</name>
    <dbReference type="NCBI Taxonomy" id="2049346"/>
    <lineage>
        <taxon>Eukaryota</taxon>
        <taxon>Metamonada</taxon>
        <taxon>Preaxostyla</taxon>
        <taxon>Oxymonadida</taxon>
        <taxon>Blattamonas</taxon>
    </lineage>
</organism>
<accession>A0ABQ9XCR7</accession>
<keyword evidence="2" id="KW-0472">Membrane</keyword>
<protein>
    <recommendedName>
        <fullName evidence="3">Protein kinase domain-containing protein</fullName>
    </recommendedName>
</protein>
<feature type="compositionally biased region" description="Polar residues" evidence="1">
    <location>
        <begin position="2616"/>
        <end position="2626"/>
    </location>
</feature>
<feature type="region of interest" description="Disordered" evidence="1">
    <location>
        <begin position="2741"/>
        <end position="2761"/>
    </location>
</feature>
<evidence type="ECO:0000259" key="3">
    <source>
        <dbReference type="PROSITE" id="PS50011"/>
    </source>
</evidence>
<dbReference type="PANTHER" id="PTHR23257">
    <property type="entry name" value="SERINE-THREONINE PROTEIN KINASE"/>
    <property type="match status" value="1"/>
</dbReference>
<feature type="compositionally biased region" description="Basic and acidic residues" evidence="1">
    <location>
        <begin position="2502"/>
        <end position="2516"/>
    </location>
</feature>
<dbReference type="SUPFAM" id="SSF51126">
    <property type="entry name" value="Pectin lyase-like"/>
    <property type="match status" value="1"/>
</dbReference>
<gene>
    <name evidence="4" type="ORF">BLNAU_14793</name>
</gene>
<evidence type="ECO:0000313" key="4">
    <source>
        <dbReference type="EMBL" id="KAK2950301.1"/>
    </source>
</evidence>
<dbReference type="PROSITE" id="PS50011">
    <property type="entry name" value="PROTEIN_KINASE_DOM"/>
    <property type="match status" value="1"/>
</dbReference>
<dbReference type="Proteomes" id="UP001281761">
    <property type="component" value="Unassembled WGS sequence"/>
</dbReference>
<evidence type="ECO:0000256" key="1">
    <source>
        <dbReference type="SAM" id="MobiDB-lite"/>
    </source>
</evidence>
<feature type="domain" description="Protein kinase" evidence="3">
    <location>
        <begin position="2379"/>
        <end position="2731"/>
    </location>
</feature>
<dbReference type="InterPro" id="IPR011050">
    <property type="entry name" value="Pectin_lyase_fold/virulence"/>
</dbReference>
<dbReference type="InterPro" id="IPR050167">
    <property type="entry name" value="Ser_Thr_protein_kinase"/>
</dbReference>
<proteinExistence type="predicted"/>